<reference evidence="3 4" key="1">
    <citation type="submission" date="2016-10" db="EMBL/GenBank/DDBJ databases">
        <authorList>
            <person name="de Groot N.N."/>
        </authorList>
    </citation>
    <scope>NUCLEOTIDE SEQUENCE [LARGE SCALE GENOMIC DNA]</scope>
    <source>
        <strain evidence="3 4">DSM 527</strain>
    </source>
</reference>
<evidence type="ECO:0000256" key="1">
    <source>
        <dbReference type="SAM" id="Phobius"/>
    </source>
</evidence>
<keyword evidence="1" id="KW-1133">Transmembrane helix</keyword>
<dbReference type="OrthoDB" id="994644at2"/>
<evidence type="ECO:0000313" key="3">
    <source>
        <dbReference type="EMBL" id="SDG66807.1"/>
    </source>
</evidence>
<proteinExistence type="predicted"/>
<feature type="chain" id="PRO_5011781306" description="DUF3999 domain-containing protein" evidence="2">
    <location>
        <begin position="28"/>
        <end position="293"/>
    </location>
</feature>
<feature type="transmembrane region" description="Helical" evidence="1">
    <location>
        <begin position="265"/>
        <end position="286"/>
    </location>
</feature>
<keyword evidence="2" id="KW-0732">Signal</keyword>
<accession>A0A1G7W4B5</accession>
<dbReference type="STRING" id="104663.SAMN04488121_105426"/>
<sequence>MRTKRTVKFIQLFTFLFTITGILPASAQQFTWQAGLPAISETGFYNISLQPAFIAKSDDTALTDVRLFDRETAVSYILRRDTPYVVLPSPVITTRNDATSRRTVIQLQFKEEYLIERLTLRVATPAYFKRYVYITEDTTGITPGQEFVLVSGQAAVFKLHTPLKTKQCFIIIKNEDNPALHVKDISAWQQHIYLTAWLEQGKSYLLKTGVPDLPAPVYDLPYFANKLPDKITMLEAGNITPIPAVIKNMPSPAAETNSTVFTSKVWIWAGICSIIVLIALLSIRLLRDMRERK</sequence>
<gene>
    <name evidence="3" type="ORF">SAMN04488121_105426</name>
</gene>
<dbReference type="RefSeq" id="WP_089835065.1">
    <property type="nucleotide sequence ID" value="NZ_FNBN01000005.1"/>
</dbReference>
<evidence type="ECO:0008006" key="5">
    <source>
        <dbReference type="Google" id="ProtNLM"/>
    </source>
</evidence>
<dbReference type="EMBL" id="FNBN01000005">
    <property type="protein sequence ID" value="SDG66807.1"/>
    <property type="molecule type" value="Genomic_DNA"/>
</dbReference>
<name>A0A1G7W4B5_CHIFI</name>
<evidence type="ECO:0000256" key="2">
    <source>
        <dbReference type="SAM" id="SignalP"/>
    </source>
</evidence>
<evidence type="ECO:0000313" key="4">
    <source>
        <dbReference type="Proteomes" id="UP000199045"/>
    </source>
</evidence>
<feature type="signal peptide" evidence="2">
    <location>
        <begin position="1"/>
        <end position="27"/>
    </location>
</feature>
<dbReference type="AlphaFoldDB" id="A0A1G7W4B5"/>
<dbReference type="Proteomes" id="UP000199045">
    <property type="component" value="Unassembled WGS sequence"/>
</dbReference>
<keyword evidence="1" id="KW-0472">Membrane</keyword>
<protein>
    <recommendedName>
        <fullName evidence="5">DUF3999 domain-containing protein</fullName>
    </recommendedName>
</protein>
<keyword evidence="1" id="KW-0812">Transmembrane</keyword>
<organism evidence="3 4">
    <name type="scientific">Chitinophaga filiformis</name>
    <name type="common">Myxococcus filiformis</name>
    <name type="synonym">Flexibacter filiformis</name>
    <dbReference type="NCBI Taxonomy" id="104663"/>
    <lineage>
        <taxon>Bacteria</taxon>
        <taxon>Pseudomonadati</taxon>
        <taxon>Bacteroidota</taxon>
        <taxon>Chitinophagia</taxon>
        <taxon>Chitinophagales</taxon>
        <taxon>Chitinophagaceae</taxon>
        <taxon>Chitinophaga</taxon>
    </lineage>
</organism>